<feature type="compositionally biased region" description="Basic and acidic residues" evidence="6">
    <location>
        <begin position="441"/>
        <end position="456"/>
    </location>
</feature>
<keyword evidence="4 7" id="KW-1133">Transmembrane helix</keyword>
<dbReference type="InterPro" id="IPR001680">
    <property type="entry name" value="WD40_rpt"/>
</dbReference>
<dbReference type="PANTHER" id="PTHR21419">
    <property type="match status" value="1"/>
</dbReference>
<evidence type="ECO:0000256" key="4">
    <source>
        <dbReference type="ARBA" id="ARBA00022989"/>
    </source>
</evidence>
<dbReference type="SUPFAM" id="SSF50978">
    <property type="entry name" value="WD40 repeat-like"/>
    <property type="match status" value="1"/>
</dbReference>
<evidence type="ECO:0000256" key="2">
    <source>
        <dbReference type="ARBA" id="ARBA00022692"/>
    </source>
</evidence>
<feature type="region of interest" description="Disordered" evidence="6">
    <location>
        <begin position="223"/>
        <end position="250"/>
    </location>
</feature>
<name>A0AAD9MKT8_PROWI</name>
<proteinExistence type="predicted"/>
<evidence type="ECO:0000313" key="9">
    <source>
        <dbReference type="EMBL" id="KAK2078660.1"/>
    </source>
</evidence>
<feature type="transmembrane region" description="Helical" evidence="7">
    <location>
        <begin position="923"/>
        <end position="943"/>
    </location>
</feature>
<evidence type="ECO:0000256" key="3">
    <source>
        <dbReference type="ARBA" id="ARBA00022729"/>
    </source>
</evidence>
<dbReference type="InterPro" id="IPR028994">
    <property type="entry name" value="Integrin_alpha_N"/>
</dbReference>
<protein>
    <recommendedName>
        <fullName evidence="8">DEX1 C-terminal domain-containing protein</fullName>
    </recommendedName>
</protein>
<gene>
    <name evidence="9" type="ORF">QBZ16_003500</name>
</gene>
<evidence type="ECO:0000259" key="8">
    <source>
        <dbReference type="Pfam" id="PF23722"/>
    </source>
</evidence>
<dbReference type="SMART" id="SM00320">
    <property type="entry name" value="WD40"/>
    <property type="match status" value="4"/>
</dbReference>
<dbReference type="SUPFAM" id="SSF69318">
    <property type="entry name" value="Integrin alpha N-terminal domain"/>
    <property type="match status" value="1"/>
</dbReference>
<dbReference type="Proteomes" id="UP001255856">
    <property type="component" value="Unassembled WGS sequence"/>
</dbReference>
<comment type="subcellular location">
    <subcellularLocation>
        <location evidence="1">Membrane</location>
        <topology evidence="1">Single-pass membrane protein</topology>
    </subcellularLocation>
</comment>
<reference evidence="9" key="1">
    <citation type="submission" date="2021-01" db="EMBL/GenBank/DDBJ databases">
        <authorList>
            <person name="Eckstrom K.M.E."/>
        </authorList>
    </citation>
    <scope>NUCLEOTIDE SEQUENCE</scope>
    <source>
        <strain evidence="9">UVCC 0001</strain>
    </source>
</reference>
<dbReference type="Pfam" id="PF23722">
    <property type="entry name" value="Beta-sand_DEX1"/>
    <property type="match status" value="1"/>
</dbReference>
<dbReference type="InterPro" id="IPR013517">
    <property type="entry name" value="FG-GAP"/>
</dbReference>
<accession>A0AAD9MKT8</accession>
<keyword evidence="5 7" id="KW-0472">Membrane</keyword>
<evidence type="ECO:0000313" key="10">
    <source>
        <dbReference type="Proteomes" id="UP001255856"/>
    </source>
</evidence>
<feature type="region of interest" description="Disordered" evidence="6">
    <location>
        <begin position="435"/>
        <end position="463"/>
    </location>
</feature>
<evidence type="ECO:0000256" key="6">
    <source>
        <dbReference type="SAM" id="MobiDB-lite"/>
    </source>
</evidence>
<dbReference type="EMBL" id="JASFZW010000004">
    <property type="protein sequence ID" value="KAK2078660.1"/>
    <property type="molecule type" value="Genomic_DNA"/>
</dbReference>
<dbReference type="PANTHER" id="PTHR21419:SF23">
    <property type="entry name" value="PROTEIN DEFECTIVE IN EXINE FORMATION 1"/>
    <property type="match status" value="1"/>
</dbReference>
<keyword evidence="3" id="KW-0732">Signal</keyword>
<keyword evidence="2 7" id="KW-0812">Transmembrane</keyword>
<keyword evidence="10" id="KW-1185">Reference proteome</keyword>
<sequence length="950" mass="100425">MRAVCGNLRASYCVYDAADAPEAALSLAVSTDGAQLAAGLDRRICLFDPGRPGREYSVLSTRRRREEGLSGLVGTLAFSPTESGVLAAGCYAGGAALYDARARAPLCLLLGTAGAGVSLVRFSADGNFVYTGCRGRGGGIQCWDVRGGSGVLYSIPRTCHSYQRLEFCIAPSGRHLAAGGGDGHVRWFDLRDGSEVGGFAAAADTVNGLSMHPFLPLLATATGQRRLPGSGGDASDSESEMSGSEMPDEVNADDADTCGLDISIKWHARTSSAVYATPLITDLYSDGRKDIVAAAFVDSVEVLEGWNGARVPDFEARHGSTAHTSPLLHDVDFDGVLDIVLGTYQGEIVSFKDNGQEAAPRFRIPPLKLHRNWYSGLATDHVDRSHPDASTKQTVERDGHVISQEAADSYAELFGDQAGDGLDNRFDGPPLWTLDEGNIGRQERHPDHKLGDESQHGQEAQASDLWEPEPWSAPSFLPHIAGADVYVDPHLLATPAIADVNSDGRDELVAAVSYYFDRDEYSSAARRRELGADLDLGRYYAVGVLAFDLGRRRVLWHQHLDLSVELPDYRAVAQGAPTLVDVDGDGALEVVLGTGAGFLYVLDGRTGEAKPGWPVQMGPITGRVAAADLDADGKLELVAADARGNVAAFDGQATEVWERHLGSAVHAGATLGDVDGDGRLEVVVATASGHVHVLDGATGADRRPGTGAGPGGQTSTLASPIRLPGAVTAAPLLAPLASAPPGSPASRRLHLVVPAHDGAVYFIDGASGCVDALDVGEIAFAQPLVDDLDSDGRLDVLVASMSGAVFALRTSAPYHPLAAWTSEAQGLNLTPYNVSITLQNVPVRDMPRAPDGGAPVIGAADAVPRAPRPPGAPPPRRRGSRTLRIPVPVTRATGTVRIDLRDRHGILYRDEFSLSFHMHFYKLLKWLVALPVWITLAAVALLGKQLQLPI</sequence>
<dbReference type="AlphaFoldDB" id="A0AAD9MKT8"/>
<dbReference type="GO" id="GO:0016020">
    <property type="term" value="C:membrane"/>
    <property type="evidence" value="ECO:0007669"/>
    <property type="project" value="UniProtKB-SubCell"/>
</dbReference>
<dbReference type="Gene3D" id="2.130.10.10">
    <property type="entry name" value="YVTN repeat-like/Quinoprotein amine dehydrogenase"/>
    <property type="match status" value="3"/>
</dbReference>
<feature type="region of interest" description="Disordered" evidence="6">
    <location>
        <begin position="695"/>
        <end position="719"/>
    </location>
</feature>
<feature type="region of interest" description="Disordered" evidence="6">
    <location>
        <begin position="859"/>
        <end position="881"/>
    </location>
</feature>
<dbReference type="InterPro" id="IPR045232">
    <property type="entry name" value="FAM234"/>
</dbReference>
<dbReference type="InterPro" id="IPR056376">
    <property type="entry name" value="DEX1_C"/>
</dbReference>
<dbReference type="Pfam" id="PF13517">
    <property type="entry name" value="FG-GAP_3"/>
    <property type="match status" value="1"/>
</dbReference>
<comment type="caution">
    <text evidence="9">The sequence shown here is derived from an EMBL/GenBank/DDBJ whole genome shotgun (WGS) entry which is preliminary data.</text>
</comment>
<evidence type="ECO:0000256" key="5">
    <source>
        <dbReference type="ARBA" id="ARBA00023136"/>
    </source>
</evidence>
<dbReference type="InterPro" id="IPR015943">
    <property type="entry name" value="WD40/YVTN_repeat-like_dom_sf"/>
</dbReference>
<dbReference type="InterPro" id="IPR036322">
    <property type="entry name" value="WD40_repeat_dom_sf"/>
</dbReference>
<evidence type="ECO:0000256" key="1">
    <source>
        <dbReference type="ARBA" id="ARBA00004167"/>
    </source>
</evidence>
<organism evidence="9 10">
    <name type="scientific">Prototheca wickerhamii</name>
    <dbReference type="NCBI Taxonomy" id="3111"/>
    <lineage>
        <taxon>Eukaryota</taxon>
        <taxon>Viridiplantae</taxon>
        <taxon>Chlorophyta</taxon>
        <taxon>core chlorophytes</taxon>
        <taxon>Trebouxiophyceae</taxon>
        <taxon>Chlorellales</taxon>
        <taxon>Chlorellaceae</taxon>
        <taxon>Prototheca</taxon>
    </lineage>
</organism>
<feature type="domain" description="DEX1 C-terminal" evidence="8">
    <location>
        <begin position="877"/>
        <end position="917"/>
    </location>
</feature>
<evidence type="ECO:0000256" key="7">
    <source>
        <dbReference type="SAM" id="Phobius"/>
    </source>
</evidence>